<dbReference type="Proteomes" id="UP001362999">
    <property type="component" value="Unassembled WGS sequence"/>
</dbReference>
<protein>
    <submittedName>
        <fullName evidence="1">Uncharacterized protein</fullName>
    </submittedName>
</protein>
<organism evidence="1 2">
    <name type="scientific">Favolaschia claudopus</name>
    <dbReference type="NCBI Taxonomy" id="2862362"/>
    <lineage>
        <taxon>Eukaryota</taxon>
        <taxon>Fungi</taxon>
        <taxon>Dikarya</taxon>
        <taxon>Basidiomycota</taxon>
        <taxon>Agaricomycotina</taxon>
        <taxon>Agaricomycetes</taxon>
        <taxon>Agaricomycetidae</taxon>
        <taxon>Agaricales</taxon>
        <taxon>Marasmiineae</taxon>
        <taxon>Mycenaceae</taxon>
        <taxon>Favolaschia</taxon>
    </lineage>
</organism>
<name>A0AAW0CY96_9AGAR</name>
<accession>A0AAW0CY96</accession>
<reference evidence="1 2" key="1">
    <citation type="journal article" date="2024" name="J Genomics">
        <title>Draft genome sequencing and assembly of Favolaschia claudopus CIRM-BRFM 2984 isolated from oak limbs.</title>
        <authorList>
            <person name="Navarro D."/>
            <person name="Drula E."/>
            <person name="Chaduli D."/>
            <person name="Cazenave R."/>
            <person name="Ahrendt S."/>
            <person name="Wang J."/>
            <person name="Lipzen A."/>
            <person name="Daum C."/>
            <person name="Barry K."/>
            <person name="Grigoriev I.V."/>
            <person name="Favel A."/>
            <person name="Rosso M.N."/>
            <person name="Martin F."/>
        </authorList>
    </citation>
    <scope>NUCLEOTIDE SEQUENCE [LARGE SCALE GENOMIC DNA]</scope>
    <source>
        <strain evidence="1 2">CIRM-BRFM 2984</strain>
    </source>
</reference>
<comment type="caution">
    <text evidence="1">The sequence shown here is derived from an EMBL/GenBank/DDBJ whole genome shotgun (WGS) entry which is preliminary data.</text>
</comment>
<evidence type="ECO:0000313" key="1">
    <source>
        <dbReference type="EMBL" id="KAK7044308.1"/>
    </source>
</evidence>
<gene>
    <name evidence="1" type="ORF">R3P38DRAFT_2878161</name>
</gene>
<sequence>MATGSRKMVDDFHHAASAEDARNIFRRALHHHSPMLFPMGPTCVKLDNLLKAATTDAACGSARLWCESCGYTLQGVVHTFGMYVTAYATNSLRRINPQGYSLRSWFERHFDRYNGPQIAHIPPLLVVAIEVRDMILDTRLRFTTYDGTQSRELRLCGMIYHSWSARHFTSMVVDEDGTCWYHDGMTTRRNCLMSGNIAACDSVVLCDLIRSPMEQ</sequence>
<dbReference type="EMBL" id="JAWWNJ010000011">
    <property type="protein sequence ID" value="KAK7044308.1"/>
    <property type="molecule type" value="Genomic_DNA"/>
</dbReference>
<dbReference type="AlphaFoldDB" id="A0AAW0CY96"/>
<evidence type="ECO:0000313" key="2">
    <source>
        <dbReference type="Proteomes" id="UP001362999"/>
    </source>
</evidence>
<keyword evidence="2" id="KW-1185">Reference proteome</keyword>
<proteinExistence type="predicted"/>